<feature type="domain" description="Carrier" evidence="9">
    <location>
        <begin position="1070"/>
        <end position="1146"/>
    </location>
</feature>
<dbReference type="PROSITE" id="PS00012">
    <property type="entry name" value="PHOSPHOPANTETHEINE"/>
    <property type="match status" value="2"/>
</dbReference>
<dbReference type="SMART" id="SM00823">
    <property type="entry name" value="PKS_PP"/>
    <property type="match status" value="2"/>
</dbReference>
<dbReference type="GO" id="GO:0044550">
    <property type="term" value="P:secondary metabolite biosynthetic process"/>
    <property type="evidence" value="ECO:0007669"/>
    <property type="project" value="TreeGrafter"/>
</dbReference>
<dbReference type="Gene3D" id="3.30.559.10">
    <property type="entry name" value="Chloramphenicol acetyltransferase-like domain"/>
    <property type="match status" value="1"/>
</dbReference>
<dbReference type="GO" id="GO:0072330">
    <property type="term" value="P:monocarboxylic acid biosynthetic process"/>
    <property type="evidence" value="ECO:0007669"/>
    <property type="project" value="UniProtKB-ARBA"/>
</dbReference>
<dbReference type="InterPro" id="IPR025110">
    <property type="entry name" value="AMP-bd_C"/>
</dbReference>
<dbReference type="EMBL" id="FZOR01000017">
    <property type="protein sequence ID" value="SNT16093.1"/>
    <property type="molecule type" value="Genomic_DNA"/>
</dbReference>
<evidence type="ECO:0000256" key="3">
    <source>
        <dbReference type="ARBA" id="ARBA00007380"/>
    </source>
</evidence>
<dbReference type="InterPro" id="IPR020845">
    <property type="entry name" value="AMP-binding_CS"/>
</dbReference>
<dbReference type="SUPFAM" id="SSF56801">
    <property type="entry name" value="Acetyl-CoA synthetase-like"/>
    <property type="match status" value="1"/>
</dbReference>
<dbReference type="SUPFAM" id="SSF47336">
    <property type="entry name" value="ACP-like"/>
    <property type="match status" value="2"/>
</dbReference>
<dbReference type="CDD" id="cd19535">
    <property type="entry name" value="Cyc_NRPS"/>
    <property type="match status" value="1"/>
</dbReference>
<evidence type="ECO:0000313" key="10">
    <source>
        <dbReference type="EMBL" id="SNT16093.1"/>
    </source>
</evidence>
<dbReference type="Proteomes" id="UP000198318">
    <property type="component" value="Unassembled WGS sequence"/>
</dbReference>
<dbReference type="InterPro" id="IPR045851">
    <property type="entry name" value="AMP-bd_C_sf"/>
</dbReference>
<dbReference type="InterPro" id="IPR001242">
    <property type="entry name" value="Condensation_dom"/>
</dbReference>
<keyword evidence="5" id="KW-0596">Phosphopantetheine</keyword>
<dbReference type="AlphaFoldDB" id="A0A239KEM1"/>
<dbReference type="Gene3D" id="3.30.559.30">
    <property type="entry name" value="Nonribosomal peptide synthetase, condensation domain"/>
    <property type="match status" value="1"/>
</dbReference>
<sequence>MLTWEELRTALTDVLGEEAGADDNLIELGMDSIRLMRLTGRLRRAGIEIRFAELAERPTLAGWWELLAAKGQVEPAAGPPAKGEAGRSRANVSRADVSRADLSRAEIEPDGPFPLALMQHAYWIGRDSGQSLGSVAAHLYVELDGRAIDPARFKDAVRALAARHPMLRVAVSDDGTQRILPERPGPAVTVHDLRPADDPDAELARIRAEMSEQRLPIGDGRVFDARLSLLPGGTARLHLDVDMVAADAMSYRVMLADLAALYEGEALAPIRYGYARYLADDPRAAAREEDRRWWAERLADLPGPPELPVVPEPGNRVERKHHWLAPDDKARFIARAHAEGVTPAMALAAVFAEVIGTWSATPRFLLNLPLFHREPVHPDVDAVVGDFTGSIMLEADLTENLTFIERARALQANLHTAGAHSDYSGLEVLRDLSRQRGEQVLAPVVYTSALNLGELFGERVREHFGEPEWIISQGPQVLLDAQVTEVSGGLLLNWDVRVPAFPDGVAEAMFAAYTDAITRLGADGADWSEPLGVAAPASQLRVRNELNATPAPPPRTLTGGFFEHARLRPDAPALHWGDGGTLTYGELADRALRIASALVAGGVRPGDRVAIELPKSPAQVTAALGVLAAGAAYVPIGPEQPDARRAKIRASAGVAASLVPAGELGVSVGVGVAGGGSTPAAGPVGAEPLPEPLPEPVAEPVAEAVAEPLPEPVAVRPDQVAYVLFTSGSTGEPKGVEVPHGAAMNTIGDLVERFAIGEDDVTFAISALDFDLSVFDLFAAWSAGGAVVLPGEDERRDAARWAELVDRWSVTVLNCVPSVLEMLLNAGRPESLRLVLLGGDWVGTHLPALLAERAPGCRFAALGGTTETAIHSTVQEVAGEVPSDWHAVPYGVPLRGVACRVVDDLGRDRPDWVAGELWIGGAGVADGYAGDPERTADRFVVHGGVRWYRTGDLARYRPDGTIEFLGRRDHQVKVRGFRIELGEVEAALQDHPEVGRAVALLAGGRLAAAIVASGGIDGVLEHARALLPPHMVPEQLIRVDELPLTPNGKVDRKALTVLASAEKGEAPYAEPATALEKVLARIAGEVLGEERVGADADFFALGGDSVLATTVIARLREALDTTALPVRVLFAERTVARVCRRFTELEDEPGRLEAVAAIWLEVEAMTEEELAARLG</sequence>
<dbReference type="PROSITE" id="PS50075">
    <property type="entry name" value="CARRIER"/>
    <property type="match status" value="2"/>
</dbReference>
<dbReference type="FunFam" id="3.40.50.12780:FF:000012">
    <property type="entry name" value="Non-ribosomal peptide synthetase"/>
    <property type="match status" value="1"/>
</dbReference>
<evidence type="ECO:0000313" key="11">
    <source>
        <dbReference type="Proteomes" id="UP000198318"/>
    </source>
</evidence>
<keyword evidence="6" id="KW-0597">Phosphoprotein</keyword>
<evidence type="ECO:0000256" key="6">
    <source>
        <dbReference type="ARBA" id="ARBA00022553"/>
    </source>
</evidence>
<dbReference type="RefSeq" id="WP_089327445.1">
    <property type="nucleotide sequence ID" value="NZ_FZOR01000017.1"/>
</dbReference>
<dbReference type="InterPro" id="IPR009081">
    <property type="entry name" value="PP-bd_ACP"/>
</dbReference>
<dbReference type="Gene3D" id="1.10.1200.10">
    <property type="entry name" value="ACP-like"/>
    <property type="match status" value="2"/>
</dbReference>
<keyword evidence="11" id="KW-1185">Reference proteome</keyword>
<dbReference type="GO" id="GO:0043041">
    <property type="term" value="P:amino acid activation for nonribosomal peptide biosynthetic process"/>
    <property type="evidence" value="ECO:0007669"/>
    <property type="project" value="TreeGrafter"/>
</dbReference>
<dbReference type="FunFam" id="3.30.559.10:FF:000023">
    <property type="entry name" value="Non-ribosomal peptide synthetase"/>
    <property type="match status" value="1"/>
</dbReference>
<dbReference type="InterPro" id="IPR010071">
    <property type="entry name" value="AA_adenyl_dom"/>
</dbReference>
<dbReference type="InterPro" id="IPR000873">
    <property type="entry name" value="AMP-dep_synth/lig_dom"/>
</dbReference>
<evidence type="ECO:0000256" key="5">
    <source>
        <dbReference type="ARBA" id="ARBA00022450"/>
    </source>
</evidence>
<dbReference type="Gene3D" id="3.40.50.12780">
    <property type="entry name" value="N-terminal domain of ligase-like"/>
    <property type="match status" value="1"/>
</dbReference>
<evidence type="ECO:0000256" key="2">
    <source>
        <dbReference type="ARBA" id="ARBA00005102"/>
    </source>
</evidence>
<dbReference type="GO" id="GO:0031177">
    <property type="term" value="F:phosphopantetheine binding"/>
    <property type="evidence" value="ECO:0007669"/>
    <property type="project" value="InterPro"/>
</dbReference>
<evidence type="ECO:0000259" key="9">
    <source>
        <dbReference type="PROSITE" id="PS50075"/>
    </source>
</evidence>
<evidence type="ECO:0000256" key="4">
    <source>
        <dbReference type="ARBA" id="ARBA00016743"/>
    </source>
</evidence>
<dbReference type="Pfam" id="PF00668">
    <property type="entry name" value="Condensation"/>
    <property type="match status" value="1"/>
</dbReference>
<dbReference type="InterPro" id="IPR036736">
    <property type="entry name" value="ACP-like_sf"/>
</dbReference>
<protein>
    <recommendedName>
        <fullName evidence="4">Phenyloxazoline synthase MbtB</fullName>
    </recommendedName>
    <alternativeName>
        <fullName evidence="8">Mycobactin synthetase protein B</fullName>
    </alternativeName>
</protein>
<dbReference type="InterPro" id="IPR042099">
    <property type="entry name" value="ANL_N_sf"/>
</dbReference>
<evidence type="ECO:0000256" key="7">
    <source>
        <dbReference type="ARBA" id="ARBA00022598"/>
    </source>
</evidence>
<dbReference type="Pfam" id="PF13193">
    <property type="entry name" value="AMP-binding_C"/>
    <property type="match status" value="1"/>
</dbReference>
<dbReference type="GO" id="GO:0005737">
    <property type="term" value="C:cytoplasm"/>
    <property type="evidence" value="ECO:0007669"/>
    <property type="project" value="TreeGrafter"/>
</dbReference>
<keyword evidence="7" id="KW-0436">Ligase</keyword>
<dbReference type="PROSITE" id="PS00455">
    <property type="entry name" value="AMP_BINDING"/>
    <property type="match status" value="1"/>
</dbReference>
<dbReference type="NCBIfam" id="TIGR01733">
    <property type="entry name" value="AA-adenyl-dom"/>
    <property type="match status" value="1"/>
</dbReference>
<comment type="similarity">
    <text evidence="3">Belongs to the ATP-dependent AMP-binding enzyme family. MbtB subfamily.</text>
</comment>
<comment type="pathway">
    <text evidence="2">Siderophore biosynthesis; mycobactin biosynthesis.</text>
</comment>
<accession>A0A239KEM1</accession>
<dbReference type="FunFam" id="1.10.1200.10:FF:000016">
    <property type="entry name" value="Non-ribosomal peptide synthase"/>
    <property type="match status" value="1"/>
</dbReference>
<dbReference type="InterPro" id="IPR020806">
    <property type="entry name" value="PKS_PP-bd"/>
</dbReference>
<evidence type="ECO:0000256" key="8">
    <source>
        <dbReference type="ARBA" id="ARBA00033440"/>
    </source>
</evidence>
<feature type="domain" description="Carrier" evidence="9">
    <location>
        <begin position="1"/>
        <end position="71"/>
    </location>
</feature>
<dbReference type="SUPFAM" id="SSF52777">
    <property type="entry name" value="CoA-dependent acyltransferases"/>
    <property type="match status" value="2"/>
</dbReference>
<dbReference type="Pfam" id="PF00501">
    <property type="entry name" value="AMP-binding"/>
    <property type="match status" value="1"/>
</dbReference>
<dbReference type="FunFam" id="3.30.559.30:FF:000006">
    <property type="entry name" value="Yersiniabactin polyketide/non-ribosomal peptide synthetase"/>
    <property type="match status" value="1"/>
</dbReference>
<dbReference type="GO" id="GO:0016874">
    <property type="term" value="F:ligase activity"/>
    <property type="evidence" value="ECO:0007669"/>
    <property type="project" value="UniProtKB-KW"/>
</dbReference>
<evidence type="ECO:0000256" key="1">
    <source>
        <dbReference type="ARBA" id="ARBA00001957"/>
    </source>
</evidence>
<dbReference type="InterPro" id="IPR006162">
    <property type="entry name" value="Ppantetheine_attach_site"/>
</dbReference>
<dbReference type="PANTHER" id="PTHR45527">
    <property type="entry name" value="NONRIBOSOMAL PEPTIDE SYNTHETASE"/>
    <property type="match status" value="1"/>
</dbReference>
<comment type="cofactor">
    <cofactor evidence="1">
        <name>pantetheine 4'-phosphate</name>
        <dbReference type="ChEBI" id="CHEBI:47942"/>
    </cofactor>
</comment>
<gene>
    <name evidence="10" type="ORF">SAMN05443665_1017139</name>
</gene>
<dbReference type="GO" id="GO:0008610">
    <property type="term" value="P:lipid biosynthetic process"/>
    <property type="evidence" value="ECO:0007669"/>
    <property type="project" value="UniProtKB-ARBA"/>
</dbReference>
<organism evidence="10 11">
    <name type="scientific">Actinomadura meyerae</name>
    <dbReference type="NCBI Taxonomy" id="240840"/>
    <lineage>
        <taxon>Bacteria</taxon>
        <taxon>Bacillati</taxon>
        <taxon>Actinomycetota</taxon>
        <taxon>Actinomycetes</taxon>
        <taxon>Streptosporangiales</taxon>
        <taxon>Thermomonosporaceae</taxon>
        <taxon>Actinomadura</taxon>
    </lineage>
</organism>
<proteinExistence type="inferred from homology"/>
<dbReference type="OrthoDB" id="2472181at2"/>
<name>A0A239KEM1_9ACTN</name>
<dbReference type="PANTHER" id="PTHR45527:SF10">
    <property type="entry name" value="PYOCHELIN SYNTHASE PCHF"/>
    <property type="match status" value="1"/>
</dbReference>
<dbReference type="InterPro" id="IPR057737">
    <property type="entry name" value="Condensation_MtbB-like"/>
</dbReference>
<dbReference type="Pfam" id="PF00550">
    <property type="entry name" value="PP-binding"/>
    <property type="match status" value="2"/>
</dbReference>
<dbReference type="InterPro" id="IPR023213">
    <property type="entry name" value="CAT-like_dom_sf"/>
</dbReference>
<dbReference type="Gene3D" id="3.30.300.30">
    <property type="match status" value="1"/>
</dbReference>
<reference evidence="10 11" key="1">
    <citation type="submission" date="2017-06" db="EMBL/GenBank/DDBJ databases">
        <authorList>
            <person name="Kim H.J."/>
            <person name="Triplett B.A."/>
        </authorList>
    </citation>
    <scope>NUCLEOTIDE SEQUENCE [LARGE SCALE GENOMIC DNA]</scope>
    <source>
        <strain evidence="10 11">DSM 44715</strain>
    </source>
</reference>